<reference evidence="2" key="1">
    <citation type="journal article" date="2015" name="Nat. Genet.">
        <title>The genome and transcriptome of the zoonotic hookworm Ancylostoma ceylanicum identify infection-specific gene families.</title>
        <authorList>
            <person name="Schwarz E.M."/>
            <person name="Hu Y."/>
            <person name="Antoshechkin I."/>
            <person name="Miller M.M."/>
            <person name="Sternberg P.W."/>
            <person name="Aroian R.V."/>
        </authorList>
    </citation>
    <scope>NUCLEOTIDE SEQUENCE</scope>
    <source>
        <strain evidence="2">HY135</strain>
    </source>
</reference>
<name>A0A016V262_9BILA</name>
<dbReference type="Proteomes" id="UP000024635">
    <property type="component" value="Unassembled WGS sequence"/>
</dbReference>
<keyword evidence="2" id="KW-1185">Reference proteome</keyword>
<dbReference type="EMBL" id="JARK01001357">
    <property type="protein sequence ID" value="EYC20833.1"/>
    <property type="molecule type" value="Genomic_DNA"/>
</dbReference>
<protein>
    <submittedName>
        <fullName evidence="1">Uncharacterized protein</fullName>
    </submittedName>
</protein>
<organism evidence="1 2">
    <name type="scientific">Ancylostoma ceylanicum</name>
    <dbReference type="NCBI Taxonomy" id="53326"/>
    <lineage>
        <taxon>Eukaryota</taxon>
        <taxon>Metazoa</taxon>
        <taxon>Ecdysozoa</taxon>
        <taxon>Nematoda</taxon>
        <taxon>Chromadorea</taxon>
        <taxon>Rhabditida</taxon>
        <taxon>Rhabditina</taxon>
        <taxon>Rhabditomorpha</taxon>
        <taxon>Strongyloidea</taxon>
        <taxon>Ancylostomatidae</taxon>
        <taxon>Ancylostomatinae</taxon>
        <taxon>Ancylostoma</taxon>
    </lineage>
</organism>
<comment type="caution">
    <text evidence="1">The sequence shown here is derived from an EMBL/GenBank/DDBJ whole genome shotgun (WGS) entry which is preliminary data.</text>
</comment>
<accession>A0A016V262</accession>
<sequence length="91" mass="10412">MPKNYIFYARIGQETGGTEQATNTHMMVKLWGIQKLGMFNNKVGRRSEVVDDIATITKYETLTPPDSCDQIAEKPENQYFFTKCCSPEELL</sequence>
<evidence type="ECO:0000313" key="1">
    <source>
        <dbReference type="EMBL" id="EYC20833.1"/>
    </source>
</evidence>
<proteinExistence type="predicted"/>
<gene>
    <name evidence="1" type="primary">Acey_s0021.g452</name>
    <name evidence="1" type="ORF">Y032_0021g452</name>
</gene>
<dbReference type="AlphaFoldDB" id="A0A016V262"/>
<evidence type="ECO:0000313" key="2">
    <source>
        <dbReference type="Proteomes" id="UP000024635"/>
    </source>
</evidence>